<feature type="binding site" evidence="7">
    <location>
        <position position="317"/>
    </location>
    <ligand>
        <name>substrate</name>
    </ligand>
</feature>
<dbReference type="PANTHER" id="PTHR23429:SF0">
    <property type="entry name" value="GLUCOSE-6-PHOSPHATE 1-DEHYDROGENASE"/>
    <property type="match status" value="1"/>
</dbReference>
<dbReference type="AlphaFoldDB" id="A0A285NTF3"/>
<feature type="binding site" evidence="7">
    <location>
        <begin position="22"/>
        <end position="29"/>
    </location>
    <ligand>
        <name>NADP(+)</name>
        <dbReference type="ChEBI" id="CHEBI:58349"/>
    </ligand>
</feature>
<keyword evidence="5 7" id="KW-0560">Oxidoreductase</keyword>
<dbReference type="SUPFAM" id="SSF51735">
    <property type="entry name" value="NAD(P)-binding Rossmann-fold domains"/>
    <property type="match status" value="1"/>
</dbReference>
<dbReference type="HAMAP" id="MF_00966">
    <property type="entry name" value="G6PD"/>
    <property type="match status" value="1"/>
</dbReference>
<gene>
    <name evidence="7" type="primary">zwf</name>
    <name evidence="10" type="ORF">SAMN06265353_0152</name>
</gene>
<evidence type="ECO:0000313" key="11">
    <source>
        <dbReference type="Proteomes" id="UP000218627"/>
    </source>
</evidence>
<comment type="function">
    <text evidence="7">Catalyzes the oxidation of glucose 6-phosphate to 6-phosphogluconolactone.</text>
</comment>
<dbReference type="PANTHER" id="PTHR23429">
    <property type="entry name" value="GLUCOSE-6-PHOSPHATE 1-DEHYDROGENASE G6PD"/>
    <property type="match status" value="1"/>
</dbReference>
<dbReference type="PROSITE" id="PS00069">
    <property type="entry name" value="G6P_DEHYDROGENASE"/>
    <property type="match status" value="1"/>
</dbReference>
<feature type="binding site" evidence="7">
    <location>
        <position position="173"/>
    </location>
    <ligand>
        <name>substrate</name>
    </ligand>
</feature>
<name>A0A285NTF3_9AQUI</name>
<keyword evidence="6 7" id="KW-0119">Carbohydrate metabolism</keyword>
<keyword evidence="11" id="KW-1185">Reference proteome</keyword>
<feature type="domain" description="Glucose-6-phosphate dehydrogenase C-terminal" evidence="9">
    <location>
        <begin position="181"/>
        <end position="456"/>
    </location>
</feature>
<evidence type="ECO:0000259" key="9">
    <source>
        <dbReference type="Pfam" id="PF02781"/>
    </source>
</evidence>
<dbReference type="UniPathway" id="UPA00115">
    <property type="reaction ID" value="UER00408"/>
</dbReference>
<dbReference type="GO" id="GO:0050661">
    <property type="term" value="F:NADP binding"/>
    <property type="evidence" value="ECO:0007669"/>
    <property type="project" value="UniProtKB-UniRule"/>
</dbReference>
<dbReference type="GO" id="GO:0004345">
    <property type="term" value="F:glucose-6-phosphate dehydrogenase activity"/>
    <property type="evidence" value="ECO:0007669"/>
    <property type="project" value="UniProtKB-UniRule"/>
</dbReference>
<dbReference type="GO" id="GO:0005829">
    <property type="term" value="C:cytosol"/>
    <property type="evidence" value="ECO:0007669"/>
    <property type="project" value="TreeGrafter"/>
</dbReference>
<evidence type="ECO:0000256" key="2">
    <source>
        <dbReference type="ARBA" id="ARBA00009975"/>
    </source>
</evidence>
<dbReference type="EMBL" id="OBEN01000001">
    <property type="protein sequence ID" value="SNZ11146.1"/>
    <property type="molecule type" value="Genomic_DNA"/>
</dbReference>
<evidence type="ECO:0000256" key="1">
    <source>
        <dbReference type="ARBA" id="ARBA00004937"/>
    </source>
</evidence>
<dbReference type="SUPFAM" id="SSF55347">
    <property type="entry name" value="Glyceraldehyde-3-phosphate dehydrogenase-like, C-terminal domain"/>
    <property type="match status" value="1"/>
</dbReference>
<reference evidence="11" key="1">
    <citation type="submission" date="2017-09" db="EMBL/GenBank/DDBJ databases">
        <authorList>
            <person name="Varghese N."/>
            <person name="Submissions S."/>
        </authorList>
    </citation>
    <scope>NUCLEOTIDE SEQUENCE [LARGE SCALE GENOMIC DNA]</scope>
    <source>
        <strain evidence="11">DSM 2913</strain>
    </source>
</reference>
<keyword evidence="3 7" id="KW-0313">Glucose metabolism</keyword>
<evidence type="ECO:0000256" key="6">
    <source>
        <dbReference type="ARBA" id="ARBA00023277"/>
    </source>
</evidence>
<feature type="binding site" evidence="7">
    <location>
        <position position="169"/>
    </location>
    <ligand>
        <name>substrate</name>
    </ligand>
</feature>
<comment type="pathway">
    <text evidence="1 7">Carbohydrate degradation; pentose phosphate pathway; D-ribulose 5-phosphate from D-glucose 6-phosphate (oxidative stage): step 1/3.</text>
</comment>
<dbReference type="PRINTS" id="PR00079">
    <property type="entry name" value="G6PDHDRGNASE"/>
</dbReference>
<dbReference type="InterPro" id="IPR019796">
    <property type="entry name" value="G6P_DH_AS"/>
</dbReference>
<accession>A0A285NTF3</accession>
<dbReference type="EC" id="1.1.1.49" evidence="7"/>
<evidence type="ECO:0000256" key="5">
    <source>
        <dbReference type="ARBA" id="ARBA00023002"/>
    </source>
</evidence>
<proteinExistence type="inferred from homology"/>
<dbReference type="PIRSF" id="PIRSF000110">
    <property type="entry name" value="G6PD"/>
    <property type="match status" value="1"/>
</dbReference>
<keyword evidence="4 7" id="KW-0521">NADP</keyword>
<protein>
    <recommendedName>
        <fullName evidence="7">Glucose-6-phosphate 1-dehydrogenase</fullName>
        <shortName evidence="7">G6PD</shortName>
        <ecNumber evidence="7">1.1.1.49</ecNumber>
    </recommendedName>
</protein>
<evidence type="ECO:0000259" key="8">
    <source>
        <dbReference type="Pfam" id="PF00479"/>
    </source>
</evidence>
<dbReference type="GO" id="GO:0006006">
    <property type="term" value="P:glucose metabolic process"/>
    <property type="evidence" value="ECO:0007669"/>
    <property type="project" value="UniProtKB-KW"/>
</dbReference>
<sequence>MSLVDTKSGKKMSKKFSLFILGGTGDLARKKLFPALYSLYSKGKLEGLYKVYSLAREESQEWKHLVSKSPDPEKFNNFIQFDVKEESYYEELAKVLKKLRGQEIIFYLALSPFLFETAIRKLGVLLRNFTNPRKIVVEKPFGFDLASASRLNQILHTYFVEEEIYRIDHFLGKETVQNILSLRLSNTIFEGIWNKNFVDHVQIVAIEDIGIEGRGDYYDGVGAIRDMLQNHMLQMLSFTAMELPCCMDPELIRDEKTKLLRSVRRLSQKDAVKGQYEGYSLEKGVKENSNTETFVAVKLYIDNFRWQDVPFYLMTGKKLSKKLSQIALVFKEVPKSFAKLLDCTPKQNKIVFQASPENKIAIHFELRPPAGGFIACPVETTMEYNLTGQKLPEAYENLLIDIVQGDRSLFIRGDEVELMWEIVEPIIKEDMPLYTYKPGTLPEQANKLIEKDGKVWIL</sequence>
<feature type="binding site" evidence="7">
    <location>
        <begin position="82"/>
        <end position="83"/>
    </location>
    <ligand>
        <name>NADP(+)</name>
        <dbReference type="ChEBI" id="CHEBI:58349"/>
    </ligand>
</feature>
<feature type="active site" description="Proton acceptor" evidence="7">
    <location>
        <position position="231"/>
    </location>
</feature>
<dbReference type="Pfam" id="PF00479">
    <property type="entry name" value="G6PD_N"/>
    <property type="match status" value="1"/>
</dbReference>
<feature type="binding site" evidence="7">
    <location>
        <position position="322"/>
    </location>
    <ligand>
        <name>substrate</name>
    </ligand>
</feature>
<evidence type="ECO:0000313" key="10">
    <source>
        <dbReference type="EMBL" id="SNZ11146.1"/>
    </source>
</evidence>
<dbReference type="InterPro" id="IPR022674">
    <property type="entry name" value="G6P_DH_NAD-bd"/>
</dbReference>
<dbReference type="InterPro" id="IPR022675">
    <property type="entry name" value="G6P_DH_C"/>
</dbReference>
<evidence type="ECO:0000256" key="3">
    <source>
        <dbReference type="ARBA" id="ARBA00022526"/>
    </source>
</evidence>
<dbReference type="Gene3D" id="3.40.50.720">
    <property type="entry name" value="NAD(P)-binding Rossmann-like Domain"/>
    <property type="match status" value="1"/>
</dbReference>
<dbReference type="Proteomes" id="UP000218627">
    <property type="component" value="Unassembled WGS sequence"/>
</dbReference>
<evidence type="ECO:0000256" key="7">
    <source>
        <dbReference type="HAMAP-Rule" id="MF_00966"/>
    </source>
</evidence>
<dbReference type="NCBIfam" id="TIGR00871">
    <property type="entry name" value="zwf"/>
    <property type="match status" value="1"/>
</dbReference>
<dbReference type="GO" id="GO:0009051">
    <property type="term" value="P:pentose-phosphate shunt, oxidative branch"/>
    <property type="evidence" value="ECO:0007669"/>
    <property type="project" value="TreeGrafter"/>
</dbReference>
<comment type="similarity">
    <text evidence="2 7">Belongs to the glucose-6-phosphate dehydrogenase family.</text>
</comment>
<dbReference type="Gene3D" id="3.30.360.10">
    <property type="entry name" value="Dihydrodipicolinate Reductase, domain 2"/>
    <property type="match status" value="1"/>
</dbReference>
<feature type="binding site" evidence="7">
    <location>
        <position position="139"/>
    </location>
    <ligand>
        <name>NADP(+)</name>
        <dbReference type="ChEBI" id="CHEBI:58349"/>
    </ligand>
</feature>
<dbReference type="InterPro" id="IPR001282">
    <property type="entry name" value="G6P_DH"/>
</dbReference>
<dbReference type="Pfam" id="PF02781">
    <property type="entry name" value="G6PD_C"/>
    <property type="match status" value="1"/>
</dbReference>
<feature type="domain" description="Glucose-6-phosphate dehydrogenase NAD-binding" evidence="8">
    <location>
        <begin position="20"/>
        <end position="178"/>
    </location>
</feature>
<evidence type="ECO:0000256" key="4">
    <source>
        <dbReference type="ARBA" id="ARBA00022857"/>
    </source>
</evidence>
<comment type="catalytic activity">
    <reaction evidence="7">
        <text>D-glucose 6-phosphate + NADP(+) = 6-phospho-D-glucono-1,5-lactone + NADPH + H(+)</text>
        <dbReference type="Rhea" id="RHEA:15841"/>
        <dbReference type="ChEBI" id="CHEBI:15378"/>
        <dbReference type="ChEBI" id="CHEBI:57783"/>
        <dbReference type="ChEBI" id="CHEBI:57955"/>
        <dbReference type="ChEBI" id="CHEBI:58349"/>
        <dbReference type="ChEBI" id="CHEBI:61548"/>
        <dbReference type="EC" id="1.1.1.49"/>
    </reaction>
</comment>
<feature type="binding site" evidence="7">
    <location>
        <position position="207"/>
    </location>
    <ligand>
        <name>substrate</name>
    </ligand>
</feature>
<dbReference type="RefSeq" id="WP_245810030.1">
    <property type="nucleotide sequence ID" value="NZ_OBEN01000001.1"/>
</dbReference>
<dbReference type="InterPro" id="IPR036291">
    <property type="entry name" value="NAD(P)-bd_dom_sf"/>
</dbReference>
<feature type="binding site" evidence="7">
    <location>
        <position position="56"/>
    </location>
    <ligand>
        <name>NADP(+)</name>
        <dbReference type="ChEBI" id="CHEBI:58349"/>
    </ligand>
</feature>
<feature type="binding site" evidence="7">
    <location>
        <position position="226"/>
    </location>
    <ligand>
        <name>substrate</name>
    </ligand>
</feature>
<organism evidence="10 11">
    <name type="scientific">Hydrogenobacter hydrogenophilus</name>
    <dbReference type="NCBI Taxonomy" id="35835"/>
    <lineage>
        <taxon>Bacteria</taxon>
        <taxon>Pseudomonadati</taxon>
        <taxon>Aquificota</taxon>
        <taxon>Aquificia</taxon>
        <taxon>Aquificales</taxon>
        <taxon>Aquificaceae</taxon>
        <taxon>Hydrogenobacter</taxon>
    </lineage>
</organism>